<dbReference type="AlphaFoldDB" id="A0A0G2BIZ6"/>
<reference evidence="4 5" key="1">
    <citation type="journal article" date="2015" name="Nature">
        <title>rRNA introns, odd ribosomes, and small enigmatic genomes across a large radiation of phyla.</title>
        <authorList>
            <person name="Brown C.T."/>
            <person name="Hug L.A."/>
            <person name="Thomas B.C."/>
            <person name="Sharon I."/>
            <person name="Castelle C.J."/>
            <person name="Singh A."/>
            <person name="Wilkins M.J."/>
            <person name="Williams K.H."/>
            <person name="Banfield J.F."/>
        </authorList>
    </citation>
    <scope>NUCLEOTIDE SEQUENCE [LARGE SCALE GENOMIC DNA]</scope>
</reference>
<comment type="caution">
    <text evidence="4">The sequence shown here is derived from an EMBL/GenBank/DDBJ whole genome shotgun (WGS) entry which is preliminary data.</text>
</comment>
<dbReference type="Pfam" id="PF00118">
    <property type="entry name" value="Cpn60_TCP1"/>
    <property type="match status" value="1"/>
</dbReference>
<evidence type="ECO:0000256" key="3">
    <source>
        <dbReference type="SAM" id="MobiDB-lite"/>
    </source>
</evidence>
<feature type="compositionally biased region" description="Gly residues" evidence="3">
    <location>
        <begin position="151"/>
        <end position="164"/>
    </location>
</feature>
<dbReference type="Proteomes" id="UP000034789">
    <property type="component" value="Unassembled WGS sequence"/>
</dbReference>
<sequence>MKYLKDKIEDAVNATKAAIAEGIVPGGGAALAKVGEKLGKKVDPKAHDEYTVGYRILLNSLSSPLLQIARNAGREDGAVLLKEVVTKGGAWGFDASVEGDDSNIVDMYEAGIIDPVKVTRSCVENSASAAAVLLTTEAAVADLPEEKKASAGGGGMPGGMGDEM</sequence>
<dbReference type="GO" id="GO:0042026">
    <property type="term" value="P:protein refolding"/>
    <property type="evidence" value="ECO:0007669"/>
    <property type="project" value="InterPro"/>
</dbReference>
<dbReference type="Gene3D" id="1.10.560.10">
    <property type="entry name" value="GroEL-like equatorial domain"/>
    <property type="match status" value="1"/>
</dbReference>
<accession>A0A0G2BIZ6</accession>
<dbReference type="PATRIC" id="fig|1618672.3.peg.591"/>
<name>A0A0G2BIZ6_9BACT</name>
<protein>
    <submittedName>
        <fullName evidence="4">60 kDa chaperonin</fullName>
    </submittedName>
</protein>
<evidence type="ECO:0000313" key="5">
    <source>
        <dbReference type="Proteomes" id="UP000034789"/>
    </source>
</evidence>
<proteinExistence type="inferred from homology"/>
<dbReference type="PANTHER" id="PTHR45633">
    <property type="entry name" value="60 KDA HEAT SHOCK PROTEIN, MITOCHONDRIAL"/>
    <property type="match status" value="1"/>
</dbReference>
<dbReference type="InterPro" id="IPR001844">
    <property type="entry name" value="Cpn60/GroEL"/>
</dbReference>
<evidence type="ECO:0000313" key="4">
    <source>
        <dbReference type="EMBL" id="KKW45714.1"/>
    </source>
</evidence>
<dbReference type="GO" id="GO:0140662">
    <property type="term" value="F:ATP-dependent protein folding chaperone"/>
    <property type="evidence" value="ECO:0007669"/>
    <property type="project" value="InterPro"/>
</dbReference>
<dbReference type="GO" id="GO:0005524">
    <property type="term" value="F:ATP binding"/>
    <property type="evidence" value="ECO:0007669"/>
    <property type="project" value="InterPro"/>
</dbReference>
<feature type="region of interest" description="Disordered" evidence="3">
    <location>
        <begin position="145"/>
        <end position="164"/>
    </location>
</feature>
<evidence type="ECO:0000256" key="2">
    <source>
        <dbReference type="ARBA" id="ARBA00023186"/>
    </source>
</evidence>
<dbReference type="SUPFAM" id="SSF48592">
    <property type="entry name" value="GroEL equatorial domain-like"/>
    <property type="match status" value="1"/>
</dbReference>
<evidence type="ECO:0000256" key="1">
    <source>
        <dbReference type="ARBA" id="ARBA00006607"/>
    </source>
</evidence>
<gene>
    <name evidence="4" type="ORF">UY98_C0039G0002</name>
</gene>
<comment type="similarity">
    <text evidence="1">Belongs to the chaperonin (HSP60) family.</text>
</comment>
<dbReference type="InterPro" id="IPR027413">
    <property type="entry name" value="GROEL-like_equatorial_sf"/>
</dbReference>
<organism evidence="4 5">
    <name type="scientific">Candidatus Kaiserbacteria bacterium GW2011_GWA2_58_9</name>
    <dbReference type="NCBI Taxonomy" id="1618672"/>
    <lineage>
        <taxon>Bacteria</taxon>
        <taxon>Candidatus Kaiseribacteriota</taxon>
    </lineage>
</organism>
<keyword evidence="2" id="KW-0143">Chaperone</keyword>
<dbReference type="InterPro" id="IPR002423">
    <property type="entry name" value="Cpn60/GroEL/TCP-1"/>
</dbReference>
<dbReference type="EMBL" id="LCSD01000039">
    <property type="protein sequence ID" value="KKW45714.1"/>
    <property type="molecule type" value="Genomic_DNA"/>
</dbReference>